<dbReference type="InterPro" id="IPR041694">
    <property type="entry name" value="ADH_N_2"/>
</dbReference>
<dbReference type="InterPro" id="IPR020843">
    <property type="entry name" value="ER"/>
</dbReference>
<dbReference type="OrthoDB" id="9805663at2"/>
<dbReference type="InterPro" id="IPR013149">
    <property type="entry name" value="ADH-like_C"/>
</dbReference>
<protein>
    <submittedName>
        <fullName evidence="3">NADP-dependent oxidoreductase</fullName>
    </submittedName>
</protein>
<dbReference type="Pfam" id="PF00107">
    <property type="entry name" value="ADH_zinc_N"/>
    <property type="match status" value="1"/>
</dbReference>
<organism evidence="3 4">
    <name type="scientific">Glacieibacterium arshaanense</name>
    <dbReference type="NCBI Taxonomy" id="2511025"/>
    <lineage>
        <taxon>Bacteria</taxon>
        <taxon>Pseudomonadati</taxon>
        <taxon>Pseudomonadota</taxon>
        <taxon>Alphaproteobacteria</taxon>
        <taxon>Sphingomonadales</taxon>
        <taxon>Sphingosinicellaceae</taxon>
        <taxon>Glacieibacterium</taxon>
    </lineage>
</organism>
<reference evidence="3 4" key="1">
    <citation type="submission" date="2019-02" db="EMBL/GenBank/DDBJ databases">
        <title>Polymorphobacter sp. isolated from the lake at the Tibet of China.</title>
        <authorList>
            <person name="Li A."/>
        </authorList>
    </citation>
    <scope>NUCLEOTIDE SEQUENCE [LARGE SCALE GENOMIC DNA]</scope>
    <source>
        <strain evidence="3 4">DJ1R-1</strain>
    </source>
</reference>
<dbReference type="Pfam" id="PF16884">
    <property type="entry name" value="ADH_N_2"/>
    <property type="match status" value="1"/>
</dbReference>
<keyword evidence="4" id="KW-1185">Reference proteome</keyword>
<evidence type="ECO:0000256" key="1">
    <source>
        <dbReference type="ARBA" id="ARBA00023002"/>
    </source>
</evidence>
<dbReference type="InterPro" id="IPR036291">
    <property type="entry name" value="NAD(P)-bd_dom_sf"/>
</dbReference>
<sequence length="331" mass="34939">MTTNRQWIFANTPQGALTEATFRWQETPMPQPGDGEVLVRTRMLSLDPANRAWMNGATYREQVLPGDVMHGFTLGEVVASNVPDFAPGDLVDSMGGWQDYAALPAAALVKRNRRHTPELLIGVLGVTGLTAYHGLFDIGEPRPGDVVLVSAAAGAVGTIVGQLARLAGCRVVGIAGGQAKCDWLVRELGFDAAVDYKAADFHKQLRVATPNGVDVYFDNVGGVCLDAALLAMNLGGRIVCCGAVSQYDTGATGGSPLLPGVVVTKRLRMQGFIVLDYAAQQDQAEARLAGWIESGAVRSILDIVDGLENAPASLIRLLAGGNLGKMAIRVS</sequence>
<evidence type="ECO:0000313" key="4">
    <source>
        <dbReference type="Proteomes" id="UP000297737"/>
    </source>
</evidence>
<comment type="caution">
    <text evidence="3">The sequence shown here is derived from an EMBL/GenBank/DDBJ whole genome shotgun (WGS) entry which is preliminary data.</text>
</comment>
<dbReference type="InterPro" id="IPR011032">
    <property type="entry name" value="GroES-like_sf"/>
</dbReference>
<dbReference type="FunFam" id="3.40.50.720:FF:000121">
    <property type="entry name" value="Prostaglandin reductase 2"/>
    <property type="match status" value="1"/>
</dbReference>
<evidence type="ECO:0000313" key="3">
    <source>
        <dbReference type="EMBL" id="TFU05494.1"/>
    </source>
</evidence>
<dbReference type="SMART" id="SM00829">
    <property type="entry name" value="PKS_ER"/>
    <property type="match status" value="1"/>
</dbReference>
<dbReference type="PANTHER" id="PTHR43205:SF7">
    <property type="entry name" value="PROSTAGLANDIN REDUCTASE 1"/>
    <property type="match status" value="1"/>
</dbReference>
<name>A0A4Y9EPC7_9SPHN</name>
<accession>A0A4Y9EPC7</accession>
<feature type="domain" description="Enoyl reductase (ER)" evidence="2">
    <location>
        <begin position="15"/>
        <end position="328"/>
    </location>
</feature>
<dbReference type="SUPFAM" id="SSF51735">
    <property type="entry name" value="NAD(P)-binding Rossmann-fold domains"/>
    <property type="match status" value="1"/>
</dbReference>
<dbReference type="AlphaFoldDB" id="A0A4Y9EPC7"/>
<dbReference type="Gene3D" id="3.90.180.10">
    <property type="entry name" value="Medium-chain alcohol dehydrogenases, catalytic domain"/>
    <property type="match status" value="1"/>
</dbReference>
<dbReference type="InterPro" id="IPR045010">
    <property type="entry name" value="MDR_fam"/>
</dbReference>
<dbReference type="Gene3D" id="3.40.50.720">
    <property type="entry name" value="NAD(P)-binding Rossmann-like Domain"/>
    <property type="match status" value="1"/>
</dbReference>
<dbReference type="EMBL" id="SIHO01000001">
    <property type="protein sequence ID" value="TFU05494.1"/>
    <property type="molecule type" value="Genomic_DNA"/>
</dbReference>
<dbReference type="GO" id="GO:0016628">
    <property type="term" value="F:oxidoreductase activity, acting on the CH-CH group of donors, NAD or NADP as acceptor"/>
    <property type="evidence" value="ECO:0007669"/>
    <property type="project" value="InterPro"/>
</dbReference>
<gene>
    <name evidence="3" type="ORF">EUV02_00095</name>
</gene>
<keyword evidence="1" id="KW-0560">Oxidoreductase</keyword>
<dbReference type="PANTHER" id="PTHR43205">
    <property type="entry name" value="PROSTAGLANDIN REDUCTASE"/>
    <property type="match status" value="1"/>
</dbReference>
<dbReference type="CDD" id="cd05288">
    <property type="entry name" value="PGDH"/>
    <property type="match status" value="1"/>
</dbReference>
<proteinExistence type="predicted"/>
<dbReference type="Proteomes" id="UP000297737">
    <property type="component" value="Unassembled WGS sequence"/>
</dbReference>
<evidence type="ECO:0000259" key="2">
    <source>
        <dbReference type="SMART" id="SM00829"/>
    </source>
</evidence>
<dbReference type="SUPFAM" id="SSF50129">
    <property type="entry name" value="GroES-like"/>
    <property type="match status" value="1"/>
</dbReference>
<dbReference type="RefSeq" id="WP_135244219.1">
    <property type="nucleotide sequence ID" value="NZ_SIHO01000001.1"/>
</dbReference>